<dbReference type="EMBL" id="VUNN01000050">
    <property type="protein sequence ID" value="MSU07362.1"/>
    <property type="molecule type" value="Genomic_DNA"/>
</dbReference>
<protein>
    <submittedName>
        <fullName evidence="1">Uncharacterized protein</fullName>
    </submittedName>
</protein>
<dbReference type="Proteomes" id="UP000460549">
    <property type="component" value="Unassembled WGS sequence"/>
</dbReference>
<name>A0A7X2PEH0_9SPIO</name>
<reference evidence="1 2" key="1">
    <citation type="submission" date="2019-08" db="EMBL/GenBank/DDBJ databases">
        <title>In-depth cultivation of the pig gut microbiome towards novel bacterial diversity and tailored functional studies.</title>
        <authorList>
            <person name="Wylensek D."/>
            <person name="Hitch T.C.A."/>
            <person name="Clavel T."/>
        </authorList>
    </citation>
    <scope>NUCLEOTIDE SEQUENCE [LARGE SCALE GENOMIC DNA]</scope>
    <source>
        <strain evidence="1 2">NM-380-WT-3C1</strain>
    </source>
</reference>
<dbReference type="AlphaFoldDB" id="A0A7X2PEH0"/>
<evidence type="ECO:0000313" key="1">
    <source>
        <dbReference type="EMBL" id="MSU07362.1"/>
    </source>
</evidence>
<keyword evidence="2" id="KW-1185">Reference proteome</keyword>
<sequence>MMKTDFTYTYCYKDENGSIILTNSAPQDDISIYTRDENTSFITLLDDQDTYRSADKVYAGILLASPDTPEGYINKETEIKVIKNCETDIKSLASYKLKSGTTYELSGNIYKRFYYDGKMIGRTVILGKTDDGVKIADGFKIYTSELIGSDTTLSADELKEKYNSVAEPSWKLETAAELLNKDSFASSGYILLKITEDEKGEITKDNPGYIRVHK</sequence>
<evidence type="ECO:0000313" key="2">
    <source>
        <dbReference type="Proteomes" id="UP000460549"/>
    </source>
</evidence>
<organism evidence="1 2">
    <name type="scientific">Bullifex porci</name>
    <dbReference type="NCBI Taxonomy" id="2606638"/>
    <lineage>
        <taxon>Bacteria</taxon>
        <taxon>Pseudomonadati</taxon>
        <taxon>Spirochaetota</taxon>
        <taxon>Spirochaetia</taxon>
        <taxon>Spirochaetales</taxon>
        <taxon>Spirochaetaceae</taxon>
        <taxon>Bullifex</taxon>
    </lineage>
</organism>
<gene>
    <name evidence="1" type="ORF">FYJ80_11465</name>
</gene>
<proteinExistence type="predicted"/>
<accession>A0A7X2PEH0</accession>
<comment type="caution">
    <text evidence="1">The sequence shown here is derived from an EMBL/GenBank/DDBJ whole genome shotgun (WGS) entry which is preliminary data.</text>
</comment>